<name>A0ABS5MPZ8_9STAP</name>
<evidence type="ECO:0000313" key="3">
    <source>
        <dbReference type="Proteomes" id="UP000681586"/>
    </source>
</evidence>
<reference evidence="2 3" key="1">
    <citation type="submission" date="2021-05" db="EMBL/GenBank/DDBJ databases">
        <title>Staphylococcus fleurettii isolated from lake water in First Nation community in Manitoba, Canada.</title>
        <authorList>
            <person name="Bashar S."/>
            <person name="Murdock A."/>
            <person name="Patidar R."/>
            <person name="Golding G."/>
            <person name="Farenhorst A."/>
            <person name="Kumar A."/>
        </authorList>
    </citation>
    <scope>NUCLEOTIDE SEQUENCE [LARGE SCALE GENOMIC DNA]</scope>
    <source>
        <strain evidence="2 3">SF002</strain>
    </source>
</reference>
<dbReference type="EMBL" id="JAGXBM010000021">
    <property type="protein sequence ID" value="MBS3697981.1"/>
    <property type="molecule type" value="Genomic_DNA"/>
</dbReference>
<keyword evidence="1" id="KW-1133">Transmembrane helix</keyword>
<evidence type="ECO:0000313" key="2">
    <source>
        <dbReference type="EMBL" id="MBS3697981.1"/>
    </source>
</evidence>
<keyword evidence="3" id="KW-1185">Reference proteome</keyword>
<protein>
    <submittedName>
        <fullName evidence="2">Uncharacterized protein</fullName>
    </submittedName>
</protein>
<dbReference type="RefSeq" id="WP_203154257.1">
    <property type="nucleotide sequence ID" value="NZ_JAEPSA010000042.1"/>
</dbReference>
<feature type="transmembrane region" description="Helical" evidence="1">
    <location>
        <begin position="29"/>
        <end position="53"/>
    </location>
</feature>
<comment type="caution">
    <text evidence="2">The sequence shown here is derived from an EMBL/GenBank/DDBJ whole genome shotgun (WGS) entry which is preliminary data.</text>
</comment>
<sequence>MKLSSLALLSSFLVLIAISLITYNQFSKPNIYIVAILSIILGVISISLFANVLKSKSKKESDN</sequence>
<keyword evidence="1" id="KW-0812">Transmembrane</keyword>
<dbReference type="Proteomes" id="UP000681586">
    <property type="component" value="Unassembled WGS sequence"/>
</dbReference>
<gene>
    <name evidence="2" type="ORF">JJQ58_10935</name>
</gene>
<evidence type="ECO:0000256" key="1">
    <source>
        <dbReference type="SAM" id="Phobius"/>
    </source>
</evidence>
<organism evidence="2 3">
    <name type="scientific">Mammaliicoccus fleurettii</name>
    <dbReference type="NCBI Taxonomy" id="150056"/>
    <lineage>
        <taxon>Bacteria</taxon>
        <taxon>Bacillati</taxon>
        <taxon>Bacillota</taxon>
        <taxon>Bacilli</taxon>
        <taxon>Bacillales</taxon>
        <taxon>Staphylococcaceae</taxon>
        <taxon>Mammaliicoccus</taxon>
    </lineage>
</organism>
<accession>A0ABS5MPZ8</accession>
<keyword evidence="1" id="KW-0472">Membrane</keyword>
<proteinExistence type="predicted"/>